<reference evidence="2 3" key="1">
    <citation type="submission" date="2023-09" db="EMBL/GenBank/DDBJ databases">
        <title>Genomes of two closely related lineages of the louse Polyplax serrata with different host specificities.</title>
        <authorList>
            <person name="Martinu J."/>
            <person name="Tarabai H."/>
            <person name="Stefka J."/>
            <person name="Hypsa V."/>
        </authorList>
    </citation>
    <scope>NUCLEOTIDE SEQUENCE [LARGE SCALE GENOMIC DNA]</scope>
    <source>
        <strain evidence="2">98ZLc_SE</strain>
    </source>
</reference>
<keyword evidence="3" id="KW-1185">Reference proteome</keyword>
<evidence type="ECO:0000313" key="3">
    <source>
        <dbReference type="Proteomes" id="UP001359485"/>
    </source>
</evidence>
<organism evidence="2 3">
    <name type="scientific">Polyplax serrata</name>
    <name type="common">Common mouse louse</name>
    <dbReference type="NCBI Taxonomy" id="468196"/>
    <lineage>
        <taxon>Eukaryota</taxon>
        <taxon>Metazoa</taxon>
        <taxon>Ecdysozoa</taxon>
        <taxon>Arthropoda</taxon>
        <taxon>Hexapoda</taxon>
        <taxon>Insecta</taxon>
        <taxon>Pterygota</taxon>
        <taxon>Neoptera</taxon>
        <taxon>Paraneoptera</taxon>
        <taxon>Psocodea</taxon>
        <taxon>Troctomorpha</taxon>
        <taxon>Phthiraptera</taxon>
        <taxon>Anoplura</taxon>
        <taxon>Polyplacidae</taxon>
        <taxon>Polyplax</taxon>
    </lineage>
</organism>
<feature type="compositionally biased region" description="Polar residues" evidence="1">
    <location>
        <begin position="130"/>
        <end position="139"/>
    </location>
</feature>
<dbReference type="Proteomes" id="UP001359485">
    <property type="component" value="Unassembled WGS sequence"/>
</dbReference>
<evidence type="ECO:0000256" key="1">
    <source>
        <dbReference type="SAM" id="MobiDB-lite"/>
    </source>
</evidence>
<accession>A0ABR1ASG0</accession>
<feature type="compositionally biased region" description="Basic and acidic residues" evidence="1">
    <location>
        <begin position="65"/>
        <end position="75"/>
    </location>
</feature>
<name>A0ABR1ASG0_POLSC</name>
<gene>
    <name evidence="2" type="ORF">RUM44_009351</name>
</gene>
<feature type="compositionally biased region" description="Basic and acidic residues" evidence="1">
    <location>
        <begin position="37"/>
        <end position="58"/>
    </location>
</feature>
<evidence type="ECO:0000313" key="2">
    <source>
        <dbReference type="EMBL" id="KAK6626874.1"/>
    </source>
</evidence>
<feature type="region of interest" description="Disordered" evidence="1">
    <location>
        <begin position="27"/>
        <end position="139"/>
    </location>
</feature>
<dbReference type="EMBL" id="JAWJWF010000045">
    <property type="protein sequence ID" value="KAK6626874.1"/>
    <property type="molecule type" value="Genomic_DNA"/>
</dbReference>
<sequence>MEEGRWWTAKNEGLVTQRHDVRGLFCREGSTSNGLESPKRKAMNDIRMKITRRDSHETTKKKRKTEGLSRDRLQFDEVLTPGETGRTGHQQQKRKTAQTSTHVQNKTDRQARRKVYGFPDDPFNGVAEDNTPNSYACPK</sequence>
<proteinExistence type="predicted"/>
<protein>
    <submittedName>
        <fullName evidence="2">Uncharacterized protein</fullName>
    </submittedName>
</protein>
<comment type="caution">
    <text evidence="2">The sequence shown here is derived from an EMBL/GenBank/DDBJ whole genome shotgun (WGS) entry which is preliminary data.</text>
</comment>